<reference evidence="1 2" key="1">
    <citation type="submission" date="2020-10" db="EMBL/GenBank/DDBJ databases">
        <title>Degradation of 1,4-Dioxane by Xanthobacter sp. YN2, via a Novel Group-2 Soluble Di-Iron Monooxygenase.</title>
        <authorList>
            <person name="Ma F."/>
            <person name="Wang Y."/>
            <person name="Yang J."/>
            <person name="Guo H."/>
            <person name="Su D."/>
            <person name="Yu L."/>
        </authorList>
    </citation>
    <scope>NUCLEOTIDE SEQUENCE [LARGE SCALE GENOMIC DNA]</scope>
    <source>
        <strain evidence="1 2">YN2</strain>
        <plasmid evidence="1 2">unnamed2</plasmid>
    </source>
</reference>
<sequence length="105" mass="11065">MQQQIGIAAITMTLGRLGQTAGLIPDHGYAAAEIEAMQVIQQHLEQHAPEAFSNGEARLPRLSALGIRACRHCGCTDAIGCPEGCTWIAEEVCSSCAGADKDART</sequence>
<keyword evidence="1" id="KW-0614">Plasmid</keyword>
<keyword evidence="2" id="KW-1185">Reference proteome</keyword>
<dbReference type="EMBL" id="CP063364">
    <property type="protein sequence ID" value="QRG10151.1"/>
    <property type="molecule type" value="Genomic_DNA"/>
</dbReference>
<evidence type="ECO:0000313" key="1">
    <source>
        <dbReference type="EMBL" id="QRG10151.1"/>
    </source>
</evidence>
<dbReference type="RefSeq" id="WP_203197026.1">
    <property type="nucleotide sequence ID" value="NZ_CP063364.1"/>
</dbReference>
<dbReference type="Proteomes" id="UP000596427">
    <property type="component" value="Plasmid unnamed2"/>
</dbReference>
<evidence type="ECO:0000313" key="2">
    <source>
        <dbReference type="Proteomes" id="UP000596427"/>
    </source>
</evidence>
<name>A0A974SL49_9HYPH</name>
<proteinExistence type="predicted"/>
<protein>
    <submittedName>
        <fullName evidence="1">Uncharacterized protein</fullName>
    </submittedName>
</protein>
<geneLocation type="plasmid" evidence="1 2">
    <name>unnamed2</name>
</geneLocation>
<organism evidence="1 2">
    <name type="scientific">Xanthobacter dioxanivorans</name>
    <dbReference type="NCBI Taxonomy" id="2528964"/>
    <lineage>
        <taxon>Bacteria</taxon>
        <taxon>Pseudomonadati</taxon>
        <taxon>Pseudomonadota</taxon>
        <taxon>Alphaproteobacteria</taxon>
        <taxon>Hyphomicrobiales</taxon>
        <taxon>Xanthobacteraceae</taxon>
        <taxon>Xanthobacter</taxon>
    </lineage>
</organism>
<accession>A0A974SL49</accession>
<gene>
    <name evidence="1" type="ORF">EZH22_30165</name>
</gene>
<dbReference type="AlphaFoldDB" id="A0A974SL49"/>
<dbReference type="KEGG" id="xdi:EZH22_30165"/>